<reference evidence="2" key="6">
    <citation type="submission" date="2011-05" db="EMBL/GenBank/DDBJ databases">
        <title>Complete sequence of Collimonas fungivorans Ter331.</title>
        <authorList>
            <person name="Leveau J.H."/>
        </authorList>
    </citation>
    <scope>NUCLEOTIDE SEQUENCE [LARGE SCALE GENOMIC DNA]</scope>
    <source>
        <strain evidence="2">Ter331</strain>
    </source>
</reference>
<dbReference type="KEGG" id="cfu:CFU_2320"/>
<evidence type="ECO:0000313" key="2">
    <source>
        <dbReference type="Proteomes" id="UP000008392"/>
    </source>
</evidence>
<dbReference type="EMBL" id="CP002745">
    <property type="protein sequence ID" value="AEK62147.1"/>
    <property type="molecule type" value="Genomic_DNA"/>
</dbReference>
<protein>
    <submittedName>
        <fullName evidence="1">Uncharacterized protein</fullName>
    </submittedName>
</protein>
<sequence length="127" mass="13861">MLPLGRPGTMKRKSIRLSIPEKCMSIHMIEAVRFNVAGDRVEEVRWGRAKPKDDGSIGWEHKTSEQDVSLVVDALHFGDEVATAFAVDGKIVRGPNIALVIHEHGIEGIGIAGHDASGRTLADLPRF</sequence>
<dbReference type="AlphaFoldDB" id="G0A941"/>
<organism evidence="1 2">
    <name type="scientific">Collimonas fungivorans (strain Ter331)</name>
    <dbReference type="NCBI Taxonomy" id="1005048"/>
    <lineage>
        <taxon>Bacteria</taxon>
        <taxon>Pseudomonadati</taxon>
        <taxon>Pseudomonadota</taxon>
        <taxon>Betaproteobacteria</taxon>
        <taxon>Burkholderiales</taxon>
        <taxon>Oxalobacteraceae</taxon>
        <taxon>Collimonas</taxon>
    </lineage>
</organism>
<evidence type="ECO:0000313" key="1">
    <source>
        <dbReference type="EMBL" id="AEK62147.1"/>
    </source>
</evidence>
<gene>
    <name evidence="1" type="ordered locus">CFU_2320</name>
</gene>
<dbReference type="Proteomes" id="UP000008392">
    <property type="component" value="Chromosome"/>
</dbReference>
<accession>G0A941</accession>
<dbReference type="HOGENOM" id="CLU_177675_0_0_4"/>
<reference evidence="1 2" key="4">
    <citation type="journal article" date="2010" name="Environ. Microbiol.">
        <title>The bacterial genus Collimonas: mycophagy, weathering and other adaptive solutions to life in oligotrophic soil environments.</title>
        <authorList>
            <person name="Leveau J.H."/>
            <person name="Uroz S."/>
            <person name="de Boer W."/>
        </authorList>
    </citation>
    <scope>NUCLEOTIDE SEQUENCE [LARGE SCALE GENOMIC DNA]</scope>
    <source>
        <strain evidence="1 2">Ter331</strain>
    </source>
</reference>
<name>G0A941_COLFT</name>
<proteinExistence type="predicted"/>
<dbReference type="eggNOG" id="ENOG502ZKW7">
    <property type="taxonomic scope" value="Bacteria"/>
</dbReference>
<keyword evidence="2" id="KW-1185">Reference proteome</keyword>
<reference evidence="1 2" key="2">
    <citation type="journal article" date="2006" name="J. Microbiol. Methods">
        <title>Genomic flank-sequencing of plasposon insertion sites for rapid identification of functional genes.</title>
        <authorList>
            <person name="Leveau J.H."/>
            <person name="Gerards S."/>
            <person name="Fritsche K."/>
            <person name="Zondag G."/>
            <person name="van Veen J.A."/>
        </authorList>
    </citation>
    <scope>NUCLEOTIDE SEQUENCE [LARGE SCALE GENOMIC DNA]</scope>
    <source>
        <strain evidence="1 2">Ter331</strain>
    </source>
</reference>
<reference evidence="1 2" key="1">
    <citation type="journal article" date="2004" name="Environ. Microbiol.">
        <title>Phylogeny-function analysis of (meta)genomic libraries: screening for expression of ribosomal RNA genes by large-insert library fluorescent in situ hybridization (LIL-FISH).</title>
        <authorList>
            <person name="Leveau J.H."/>
            <person name="Gerards S."/>
            <person name="de Boer W."/>
            <person name="van Veen J.A."/>
        </authorList>
    </citation>
    <scope>NUCLEOTIDE SEQUENCE [LARGE SCALE GENOMIC DNA]</scope>
    <source>
        <strain evidence="1 2">Ter331</strain>
    </source>
</reference>
<reference evidence="1 2" key="5">
    <citation type="journal article" date="2011" name="ISME J.">
        <title>Dual transcriptional profiling of a bacterial/fungal confrontation: Collimonas fungivorans versus Aspergillus niger.</title>
        <authorList>
            <person name="Mela F."/>
            <person name="Fritsche K."/>
            <person name="de Boer W."/>
            <person name="van Veen J.A."/>
            <person name="de Graaff L.H."/>
            <person name="van den Berg M."/>
            <person name="Leveau J.H."/>
        </authorList>
    </citation>
    <scope>NUCLEOTIDE SEQUENCE [LARGE SCALE GENOMIC DNA]</scope>
    <source>
        <strain evidence="1 2">Ter331</strain>
    </source>
</reference>
<reference evidence="1 2" key="3">
    <citation type="journal article" date="2008" name="FEMS Microbiol. Ecol.">
        <title>Identification and characterization of genes underlying chitinolysis in Collimonas fungivorans Ter331.</title>
        <authorList>
            <person name="Fritsche K."/>
            <person name="de Boer W."/>
            <person name="Gerards S."/>
            <person name="van den Berg M."/>
            <person name="van Veen J.A."/>
            <person name="Leveau J.H."/>
        </authorList>
    </citation>
    <scope>NUCLEOTIDE SEQUENCE [LARGE SCALE GENOMIC DNA]</scope>
    <source>
        <strain evidence="1 2">Ter331</strain>
    </source>
</reference>